<accession>A0A059J2J4</accession>
<dbReference type="OMA" id="WYADGMY"/>
<evidence type="ECO:0000256" key="1">
    <source>
        <dbReference type="ARBA" id="ARBA00008226"/>
    </source>
</evidence>
<dbReference type="NCBIfam" id="TIGR00418">
    <property type="entry name" value="thrS"/>
    <property type="match status" value="1"/>
</dbReference>
<feature type="compositionally biased region" description="Polar residues" evidence="10">
    <location>
        <begin position="1"/>
        <end position="15"/>
    </location>
</feature>
<dbReference type="Gene3D" id="3.30.980.10">
    <property type="entry name" value="Threonyl-trna Synthetase, Chain A, domain 2"/>
    <property type="match status" value="1"/>
</dbReference>
<evidence type="ECO:0000259" key="11">
    <source>
        <dbReference type="PROSITE" id="PS50862"/>
    </source>
</evidence>
<dbReference type="InterPro" id="IPR004154">
    <property type="entry name" value="Anticodon-bd"/>
</dbReference>
<gene>
    <name evidence="12" type="ORF">H109_05992</name>
</gene>
<dbReference type="Pfam" id="PF07973">
    <property type="entry name" value="tRNA_SAD"/>
    <property type="match status" value="1"/>
</dbReference>
<dbReference type="PRINTS" id="PR01047">
    <property type="entry name" value="TRNASYNTHTHR"/>
</dbReference>
<dbReference type="FunFam" id="3.40.50.800:FF:000003">
    <property type="entry name" value="Threonine--tRNA ligase 2, cytoplasmic"/>
    <property type="match status" value="1"/>
</dbReference>
<feature type="compositionally biased region" description="Polar residues" evidence="10">
    <location>
        <begin position="605"/>
        <end position="618"/>
    </location>
</feature>
<comment type="caution">
    <text evidence="12">The sequence shown here is derived from an EMBL/GenBank/DDBJ whole genome shotgun (WGS) entry which is preliminary data.</text>
</comment>
<comment type="catalytic activity">
    <reaction evidence="9">
        <text>tRNA(Thr) + L-threonine + ATP = L-threonyl-tRNA(Thr) + AMP + diphosphate + H(+)</text>
        <dbReference type="Rhea" id="RHEA:24624"/>
        <dbReference type="Rhea" id="RHEA-COMP:9670"/>
        <dbReference type="Rhea" id="RHEA-COMP:9704"/>
        <dbReference type="ChEBI" id="CHEBI:15378"/>
        <dbReference type="ChEBI" id="CHEBI:30616"/>
        <dbReference type="ChEBI" id="CHEBI:33019"/>
        <dbReference type="ChEBI" id="CHEBI:57926"/>
        <dbReference type="ChEBI" id="CHEBI:78442"/>
        <dbReference type="ChEBI" id="CHEBI:78534"/>
        <dbReference type="ChEBI" id="CHEBI:456215"/>
        <dbReference type="EC" id="6.1.1.3"/>
    </reaction>
</comment>
<name>A0A059J2J4_TRIIM</name>
<dbReference type="GO" id="GO:0005524">
    <property type="term" value="F:ATP binding"/>
    <property type="evidence" value="ECO:0007669"/>
    <property type="project" value="UniProtKB-KW"/>
</dbReference>
<dbReference type="HOGENOM" id="CLU_008554_0_1_1"/>
<dbReference type="GO" id="GO:0005739">
    <property type="term" value="C:mitochondrion"/>
    <property type="evidence" value="ECO:0007669"/>
    <property type="project" value="TreeGrafter"/>
</dbReference>
<evidence type="ECO:0000256" key="5">
    <source>
        <dbReference type="ARBA" id="ARBA00022840"/>
    </source>
</evidence>
<dbReference type="Gene3D" id="3.30.930.10">
    <property type="entry name" value="Bira Bifunctional Protein, Domain 2"/>
    <property type="match status" value="1"/>
</dbReference>
<dbReference type="InterPro" id="IPR002320">
    <property type="entry name" value="Thr-tRNA-ligase_IIa"/>
</dbReference>
<feature type="region of interest" description="Disordered" evidence="10">
    <location>
        <begin position="586"/>
        <end position="622"/>
    </location>
</feature>
<dbReference type="Pfam" id="PF00587">
    <property type="entry name" value="tRNA-synt_2b"/>
    <property type="match status" value="1"/>
</dbReference>
<dbReference type="SMART" id="SM00863">
    <property type="entry name" value="tRNA_SAD"/>
    <property type="match status" value="1"/>
</dbReference>
<proteinExistence type="inferred from homology"/>
<evidence type="ECO:0000256" key="7">
    <source>
        <dbReference type="ARBA" id="ARBA00023146"/>
    </source>
</evidence>
<dbReference type="SUPFAM" id="SSF52954">
    <property type="entry name" value="Class II aaRS ABD-related"/>
    <property type="match status" value="1"/>
</dbReference>
<protein>
    <recommendedName>
        <fullName evidence="2">threonine--tRNA ligase</fullName>
        <ecNumber evidence="2">6.1.1.3</ecNumber>
    </recommendedName>
    <alternativeName>
        <fullName evidence="8">Threonyl-tRNA synthetase</fullName>
    </alternativeName>
</protein>
<keyword evidence="7" id="KW-0030">Aminoacyl-tRNA synthetase</keyword>
<dbReference type="InterPro" id="IPR045864">
    <property type="entry name" value="aa-tRNA-synth_II/BPL/LPL"/>
</dbReference>
<dbReference type="Proteomes" id="UP000024533">
    <property type="component" value="Unassembled WGS sequence"/>
</dbReference>
<dbReference type="GO" id="GO:0006435">
    <property type="term" value="P:threonyl-tRNA aminoacylation"/>
    <property type="evidence" value="ECO:0007669"/>
    <property type="project" value="InterPro"/>
</dbReference>
<reference evidence="12 13" key="1">
    <citation type="submission" date="2014-02" db="EMBL/GenBank/DDBJ databases">
        <title>The Genome Sequence of Trichophyton interdigitale MR816.</title>
        <authorList>
            <consortium name="The Broad Institute Genomics Platform"/>
            <person name="Cuomo C.A."/>
            <person name="White T.C."/>
            <person name="Graser Y."/>
            <person name="Martinez-Rossi N."/>
            <person name="Heitman J."/>
            <person name="Young S.K."/>
            <person name="Zeng Q."/>
            <person name="Gargeya S."/>
            <person name="Abouelleil A."/>
            <person name="Alvarado L."/>
            <person name="Chapman S.B."/>
            <person name="Gainer-Dewar J."/>
            <person name="Goldberg J."/>
            <person name="Griggs A."/>
            <person name="Gujja S."/>
            <person name="Hansen M."/>
            <person name="Howarth C."/>
            <person name="Imamovic A."/>
            <person name="Larimer J."/>
            <person name="Martinez D."/>
            <person name="Murphy C."/>
            <person name="Pearson M.D."/>
            <person name="Persinoti G."/>
            <person name="Poon T."/>
            <person name="Priest M."/>
            <person name="Roberts A.D."/>
            <person name="Saif S."/>
            <person name="Shea T.D."/>
            <person name="Sykes S.N."/>
            <person name="Wortman J."/>
            <person name="Nusbaum C."/>
            <person name="Birren B."/>
        </authorList>
    </citation>
    <scope>NUCLEOTIDE SEQUENCE [LARGE SCALE GENOMIC DNA]</scope>
    <source>
        <strain evidence="12 13">MR816</strain>
    </source>
</reference>
<dbReference type="CDD" id="cd00771">
    <property type="entry name" value="ThrRS_core"/>
    <property type="match status" value="1"/>
</dbReference>
<evidence type="ECO:0000256" key="10">
    <source>
        <dbReference type="SAM" id="MobiDB-lite"/>
    </source>
</evidence>
<dbReference type="CDD" id="cd00860">
    <property type="entry name" value="ThrRS_anticodon"/>
    <property type="match status" value="1"/>
</dbReference>
<dbReference type="FunFam" id="3.30.980.10:FF:000005">
    <property type="entry name" value="Threonyl-tRNA synthetase, mitochondrial"/>
    <property type="match status" value="1"/>
</dbReference>
<dbReference type="InterPro" id="IPR033728">
    <property type="entry name" value="ThrRS_core"/>
</dbReference>
<dbReference type="InterPro" id="IPR002314">
    <property type="entry name" value="aa-tRNA-synt_IIb"/>
</dbReference>
<dbReference type="OrthoDB" id="5423599at2759"/>
<dbReference type="EMBL" id="AOKY01000380">
    <property type="protein sequence ID" value="KDB22111.1"/>
    <property type="molecule type" value="Genomic_DNA"/>
</dbReference>
<evidence type="ECO:0000256" key="3">
    <source>
        <dbReference type="ARBA" id="ARBA00022598"/>
    </source>
</evidence>
<dbReference type="InterPro" id="IPR006195">
    <property type="entry name" value="aa-tRNA-synth_II"/>
</dbReference>
<dbReference type="STRING" id="1215338.A0A059J2J4"/>
<dbReference type="EC" id="6.1.1.3" evidence="2"/>
<evidence type="ECO:0000256" key="4">
    <source>
        <dbReference type="ARBA" id="ARBA00022741"/>
    </source>
</evidence>
<keyword evidence="13" id="KW-1185">Reference proteome</keyword>
<dbReference type="InterPro" id="IPR018163">
    <property type="entry name" value="Thr/Ala-tRNA-synth_IIc_edit"/>
</dbReference>
<dbReference type="InterPro" id="IPR012947">
    <property type="entry name" value="tRNA_SAD"/>
</dbReference>
<evidence type="ECO:0000313" key="13">
    <source>
        <dbReference type="Proteomes" id="UP000024533"/>
    </source>
</evidence>
<dbReference type="PANTHER" id="PTHR11451:SF46">
    <property type="entry name" value="THREONINE--TRNA LIGASE"/>
    <property type="match status" value="1"/>
</dbReference>
<keyword evidence="4" id="KW-0547">Nucleotide-binding</keyword>
<sequence>MSETGTPVSSSTKDTTLPDRTAAMDASNPSKDAPQKADKPKGKPAAAEKPLPDFIVERNELFDQLYKQKVEELKNKPRFDITVTLEVGDGAPSTVIAQAWHSTPGSFLKDIPKELSSSVVIAKLDGKELWDLDRPLERDCRIRYLPFDSVEGREVFWHSSAHALGEACECQYGCLLSHGPPTAQGFFYDMAIPEGGVVTQADYPLLDAKTAKIFKEKQSFDRLEVSKENLKKMFGYSKYKLHYIDNLVEGESSTVYRCGTLVDLCRGPHIQNTGKIKAMKITQNSSAYFLGDQTNDALQRIRGVAFPDKKLLQEHLKFLEEAEKRNHLKIGKEQELFFFDEVSPGCPFLLPNGTKIFNALQKLLRTEYRKRGYQEVQSPNMYDVGIWRQSGHWAHYKDDMFKLDVEKRDWALKPMNCPGHCIMFGHRERSYRELPLRMADFGVLHRNEASGALHGLTRVRKFQQDDTHIFCTDNQIMEEIEGLFDFLRAIYGLFGFSFKLKLSTRPEKYLGKLETWDFAEAQLREALTKFKGADWEIDEGDGAFYGPKIDITISDALKREHQCATIQLDYQLPLNFKLEYMTGETIPKSTAPANPKAEAKPEGDSNPTQAQPSDSSTPGPGRARPVVIHRAIIGSFERFFGILIEHFGGKWPFWLSPRQILIVPVMASANDYVEELQEILRGDKLNVDIDLSGHTMQKKIRNGQLAQYNFIFVVGAQEKESRSVNIRNRDDPSSQTKGSLIPLEEARAKLRALRKERRLENTL</sequence>
<keyword evidence="5" id="KW-0067">ATP-binding</keyword>
<dbReference type="AlphaFoldDB" id="A0A059J2J4"/>
<dbReference type="Pfam" id="PF03129">
    <property type="entry name" value="HGTP_anticodon"/>
    <property type="match status" value="1"/>
</dbReference>
<evidence type="ECO:0000256" key="8">
    <source>
        <dbReference type="ARBA" id="ARBA00031900"/>
    </source>
</evidence>
<evidence type="ECO:0000313" key="12">
    <source>
        <dbReference type="EMBL" id="KDB22111.1"/>
    </source>
</evidence>
<dbReference type="HAMAP" id="MF_00184">
    <property type="entry name" value="Thr_tRNA_synth"/>
    <property type="match status" value="1"/>
</dbReference>
<dbReference type="PROSITE" id="PS50862">
    <property type="entry name" value="AA_TRNA_LIGASE_II"/>
    <property type="match status" value="1"/>
</dbReference>
<dbReference type="Gene3D" id="3.40.50.800">
    <property type="entry name" value="Anticodon-binding domain"/>
    <property type="match status" value="1"/>
</dbReference>
<evidence type="ECO:0000256" key="6">
    <source>
        <dbReference type="ARBA" id="ARBA00022917"/>
    </source>
</evidence>
<feature type="region of interest" description="Disordered" evidence="10">
    <location>
        <begin position="1"/>
        <end position="50"/>
    </location>
</feature>
<evidence type="ECO:0000256" key="2">
    <source>
        <dbReference type="ARBA" id="ARBA00013163"/>
    </source>
</evidence>
<comment type="similarity">
    <text evidence="1">Belongs to the class-II aminoacyl-tRNA synthetase family.</text>
</comment>
<dbReference type="CDD" id="cd01667">
    <property type="entry name" value="TGS_ThrRS"/>
    <property type="match status" value="1"/>
</dbReference>
<dbReference type="InterPro" id="IPR012675">
    <property type="entry name" value="Beta-grasp_dom_sf"/>
</dbReference>
<dbReference type="Gene3D" id="3.10.20.30">
    <property type="match status" value="1"/>
</dbReference>
<feature type="domain" description="Aminoacyl-transfer RNA synthetases class-II family profile" evidence="11">
    <location>
        <begin position="314"/>
        <end position="652"/>
    </location>
</feature>
<keyword evidence="3 12" id="KW-0436">Ligase</keyword>
<dbReference type="SUPFAM" id="SSF55681">
    <property type="entry name" value="Class II aaRS and biotin synthetases"/>
    <property type="match status" value="1"/>
</dbReference>
<dbReference type="InterPro" id="IPR036621">
    <property type="entry name" value="Anticodon-bd_dom_sf"/>
</dbReference>
<organism evidence="12 13">
    <name type="scientific">Trichophyton interdigitale (strain MR816)</name>
    <dbReference type="NCBI Taxonomy" id="1215338"/>
    <lineage>
        <taxon>Eukaryota</taxon>
        <taxon>Fungi</taxon>
        <taxon>Dikarya</taxon>
        <taxon>Ascomycota</taxon>
        <taxon>Pezizomycotina</taxon>
        <taxon>Eurotiomycetes</taxon>
        <taxon>Eurotiomycetidae</taxon>
        <taxon>Onygenales</taxon>
        <taxon>Arthrodermataceae</taxon>
        <taxon>Trichophyton</taxon>
    </lineage>
</organism>
<evidence type="ECO:0000256" key="9">
    <source>
        <dbReference type="ARBA" id="ARBA00049515"/>
    </source>
</evidence>
<dbReference type="PANTHER" id="PTHR11451">
    <property type="entry name" value="THREONINE-TRNA LIGASE"/>
    <property type="match status" value="1"/>
</dbReference>
<dbReference type="SUPFAM" id="SSF55186">
    <property type="entry name" value="ThrRS/AlaRS common domain"/>
    <property type="match status" value="1"/>
</dbReference>
<dbReference type="InterPro" id="IPR047246">
    <property type="entry name" value="ThrRS_anticodon"/>
</dbReference>
<keyword evidence="6" id="KW-0648">Protein biosynthesis</keyword>
<dbReference type="GO" id="GO:0004829">
    <property type="term" value="F:threonine-tRNA ligase activity"/>
    <property type="evidence" value="ECO:0007669"/>
    <property type="project" value="UniProtKB-EC"/>
</dbReference>